<name>A0A183EA75_9BILA</name>
<protein>
    <submittedName>
        <fullName evidence="2">C3H1-type domain-containing protein</fullName>
    </submittedName>
</protein>
<feature type="compositionally biased region" description="Basic and acidic residues" evidence="1">
    <location>
        <begin position="113"/>
        <end position="129"/>
    </location>
</feature>
<dbReference type="WBParaSite" id="GPUH_0001789101-mRNA-1">
    <property type="protein sequence ID" value="GPUH_0001789101-mRNA-1"/>
    <property type="gene ID" value="GPUH_0001789101"/>
</dbReference>
<organism evidence="2">
    <name type="scientific">Gongylonema pulchrum</name>
    <dbReference type="NCBI Taxonomy" id="637853"/>
    <lineage>
        <taxon>Eukaryota</taxon>
        <taxon>Metazoa</taxon>
        <taxon>Ecdysozoa</taxon>
        <taxon>Nematoda</taxon>
        <taxon>Chromadorea</taxon>
        <taxon>Rhabditida</taxon>
        <taxon>Spirurina</taxon>
        <taxon>Spiruromorpha</taxon>
        <taxon>Spiruroidea</taxon>
        <taxon>Gongylonematidae</taxon>
        <taxon>Gongylonema</taxon>
    </lineage>
</organism>
<evidence type="ECO:0000313" key="2">
    <source>
        <dbReference type="WBParaSite" id="GPUH_0001789101-mRNA-1"/>
    </source>
</evidence>
<dbReference type="AlphaFoldDB" id="A0A183EA75"/>
<reference evidence="2" key="1">
    <citation type="submission" date="2016-06" db="UniProtKB">
        <authorList>
            <consortium name="WormBaseParasite"/>
        </authorList>
    </citation>
    <scope>IDENTIFICATION</scope>
</reference>
<feature type="region of interest" description="Disordered" evidence="1">
    <location>
        <begin position="110"/>
        <end position="129"/>
    </location>
</feature>
<proteinExistence type="predicted"/>
<sequence length="129" mass="15025">LSESESLNSAAKQSIRVSKESLHRGVWFCDGTAECQEHCLNTAFLCDQNHNENNHNEDLEQTRRRRLYSETMNKEHQFRTSGTTEARYHVNSHEVKSDFFSSQWMPSSNLYEKGGDRGEDTERMIHGDR</sequence>
<accession>A0A183EA75</accession>
<evidence type="ECO:0000256" key="1">
    <source>
        <dbReference type="SAM" id="MobiDB-lite"/>
    </source>
</evidence>